<dbReference type="Proteomes" id="UP000275076">
    <property type="component" value="Unassembled WGS sequence"/>
</dbReference>
<evidence type="ECO:0000313" key="7">
    <source>
        <dbReference type="Proteomes" id="UP000275076"/>
    </source>
</evidence>
<accession>A0A3R9PGB1</accession>
<evidence type="ECO:0000256" key="4">
    <source>
        <dbReference type="ARBA" id="ARBA00023163"/>
    </source>
</evidence>
<protein>
    <submittedName>
        <fullName evidence="6">Propionate catabolism operon regulatory protein PrpR</fullName>
    </submittedName>
</protein>
<dbReference type="InterPro" id="IPR010524">
    <property type="entry name" value="Sig_transdc_resp-reg_PrpR_N"/>
</dbReference>
<evidence type="ECO:0000256" key="3">
    <source>
        <dbReference type="ARBA" id="ARBA00023015"/>
    </source>
</evidence>
<dbReference type="SUPFAM" id="SSF159800">
    <property type="entry name" value="PrpR receptor domain-like"/>
    <property type="match status" value="1"/>
</dbReference>
<keyword evidence="4" id="KW-0804">Transcription</keyword>
<dbReference type="SUPFAM" id="SSF46689">
    <property type="entry name" value="Homeodomain-like"/>
    <property type="match status" value="1"/>
</dbReference>
<dbReference type="CDD" id="cd00009">
    <property type="entry name" value="AAA"/>
    <property type="match status" value="1"/>
</dbReference>
<dbReference type="InterPro" id="IPR009057">
    <property type="entry name" value="Homeodomain-like_sf"/>
</dbReference>
<dbReference type="AlphaFoldDB" id="A0A3R9PGB1"/>
<keyword evidence="2" id="KW-0067">ATP-binding</keyword>
<dbReference type="Gene3D" id="3.40.50.10660">
    <property type="entry name" value="PrpR receptor domain-like"/>
    <property type="match status" value="1"/>
</dbReference>
<dbReference type="EMBL" id="RBVX01000043">
    <property type="protein sequence ID" value="RSL30087.1"/>
    <property type="molecule type" value="Genomic_DNA"/>
</dbReference>
<dbReference type="Pfam" id="PF00158">
    <property type="entry name" value="Sigma54_activat"/>
    <property type="match status" value="1"/>
</dbReference>
<dbReference type="Pfam" id="PF25601">
    <property type="entry name" value="AAA_lid_14"/>
    <property type="match status" value="1"/>
</dbReference>
<dbReference type="GO" id="GO:0005524">
    <property type="term" value="F:ATP binding"/>
    <property type="evidence" value="ECO:0007669"/>
    <property type="project" value="UniProtKB-KW"/>
</dbReference>
<dbReference type="OrthoDB" id="9771372at2"/>
<dbReference type="PANTHER" id="PTHR32071">
    <property type="entry name" value="TRANSCRIPTIONAL REGULATORY PROTEIN"/>
    <property type="match status" value="1"/>
</dbReference>
<dbReference type="PROSITE" id="PS50045">
    <property type="entry name" value="SIGMA54_INTERACT_4"/>
    <property type="match status" value="1"/>
</dbReference>
<dbReference type="Pfam" id="PF02954">
    <property type="entry name" value="HTH_8"/>
    <property type="match status" value="1"/>
</dbReference>
<keyword evidence="3" id="KW-0805">Transcription regulation</keyword>
<dbReference type="Gene3D" id="3.40.50.300">
    <property type="entry name" value="P-loop containing nucleotide triphosphate hydrolases"/>
    <property type="match status" value="1"/>
</dbReference>
<feature type="domain" description="Sigma-54 factor interaction" evidence="5">
    <location>
        <begin position="320"/>
        <end position="525"/>
    </location>
</feature>
<comment type="caution">
    <text evidence="6">The sequence shown here is derived from an EMBL/GenBank/DDBJ whole genome shotgun (WGS) entry which is preliminary data.</text>
</comment>
<dbReference type="InterPro" id="IPR002197">
    <property type="entry name" value="HTH_Fis"/>
</dbReference>
<dbReference type="Gene3D" id="1.10.8.60">
    <property type="match status" value="1"/>
</dbReference>
<evidence type="ECO:0000256" key="1">
    <source>
        <dbReference type="ARBA" id="ARBA00022741"/>
    </source>
</evidence>
<evidence type="ECO:0000259" key="5">
    <source>
        <dbReference type="PROSITE" id="PS50045"/>
    </source>
</evidence>
<dbReference type="PRINTS" id="PR01590">
    <property type="entry name" value="HTHFIS"/>
</dbReference>
<dbReference type="SUPFAM" id="SSF52540">
    <property type="entry name" value="P-loop containing nucleoside triphosphate hydrolases"/>
    <property type="match status" value="1"/>
</dbReference>
<keyword evidence="1" id="KW-0547">Nucleotide-binding</keyword>
<dbReference type="GO" id="GO:0043565">
    <property type="term" value="F:sequence-specific DNA binding"/>
    <property type="evidence" value="ECO:0007669"/>
    <property type="project" value="InterPro"/>
</dbReference>
<evidence type="ECO:0000313" key="6">
    <source>
        <dbReference type="EMBL" id="RSL30087.1"/>
    </source>
</evidence>
<keyword evidence="7" id="KW-1185">Reference proteome</keyword>
<dbReference type="InterPro" id="IPR058031">
    <property type="entry name" value="AAA_lid_NorR"/>
</dbReference>
<dbReference type="InterPro" id="IPR002078">
    <property type="entry name" value="Sigma_54_int"/>
</dbReference>
<proteinExistence type="predicted"/>
<sequence length="600" mass="67986">MFNFATKEDGMKVLAIAPYPGLKELLSDIGSEQPFELRVETGDLNAGLQYAQEAEKNGTDVIVSRGGTAELIQEKVSIPVIDIEVSGYDMLRVITLIKDFPGKAAIVGFSAIAEGASAVCSLVDIEVKTITITEADEVYSKLESLQRSGYQVIVGDVITVKIAEELGLNGILLTSGKESVIKAFNEARKSFNIIENMRMQYGISDAVLRNMQQYVLVLNQDQKIIYCNGQQANYLKEMIMNYFKDFDNAVEQVNDTSLLHFFCEKDGFIWGIQAEGILKNNNQLIVFFINKEDKLKTINGLNVKINQHRVTGPSTVLKGRLSENYKMNNMYEKALRFTKADKNILIEGERGTGKERTAELIHLSSERHQEPFVTVNCEIINQEDLEYIMNLFSSKLFPFVNGGTLFLKNIHLLPIANQKNLMTGIEAYSNMHIISSASKELSSLVQDAFLSSLYEKVAELRIFIPPLRERKEDIESLISLFINECNIRYGKQISGVREESLSLLQQPNWYGNVSELYKVIEEAVLISNNSYLEEEDINEALLYDWEKKEINLSGTLSEIETRIIEEVLEQENFNHSQTAKRLGINRTTLWRKLKQKNNNE</sequence>
<gene>
    <name evidence="6" type="ORF">D7Z54_27765</name>
</gene>
<dbReference type="GO" id="GO:0006355">
    <property type="term" value="P:regulation of DNA-templated transcription"/>
    <property type="evidence" value="ECO:0007669"/>
    <property type="project" value="InterPro"/>
</dbReference>
<reference evidence="6 7" key="1">
    <citation type="submission" date="2018-10" db="EMBL/GenBank/DDBJ databases">
        <title>Draft genome sequence of Bacillus salarius IM0101, isolated from a hypersaline soil in Inner Mongolia, China.</title>
        <authorList>
            <person name="Yamprayoonswat W."/>
            <person name="Boonvisut S."/>
            <person name="Jumpathong W."/>
            <person name="Sittihan S."/>
            <person name="Ruangsuj P."/>
            <person name="Wanthongcharoen S."/>
            <person name="Thongpramul N."/>
            <person name="Pimmason S."/>
            <person name="Yu B."/>
            <person name="Yasawong M."/>
        </authorList>
    </citation>
    <scope>NUCLEOTIDE SEQUENCE [LARGE SCALE GENOMIC DNA]</scope>
    <source>
        <strain evidence="6 7">IM0101</strain>
    </source>
</reference>
<dbReference type="GO" id="GO:0000156">
    <property type="term" value="F:phosphorelay response regulator activity"/>
    <property type="evidence" value="ECO:0007669"/>
    <property type="project" value="InterPro"/>
</dbReference>
<dbReference type="PANTHER" id="PTHR32071:SF119">
    <property type="entry name" value="SIGMA L-DEPENDENT TRANSCRIPTIONAL REGULATOR YPLP-RELATED"/>
    <property type="match status" value="1"/>
</dbReference>
<name>A0A3R9PGB1_9BACI</name>
<dbReference type="Pfam" id="PF06506">
    <property type="entry name" value="PrpR_N"/>
    <property type="match status" value="1"/>
</dbReference>
<dbReference type="InterPro" id="IPR027417">
    <property type="entry name" value="P-loop_NTPase"/>
</dbReference>
<dbReference type="Gene3D" id="1.10.10.60">
    <property type="entry name" value="Homeodomain-like"/>
    <property type="match status" value="1"/>
</dbReference>
<organism evidence="6 7">
    <name type="scientific">Salibacterium salarium</name>
    <dbReference type="NCBI Taxonomy" id="284579"/>
    <lineage>
        <taxon>Bacteria</taxon>
        <taxon>Bacillati</taxon>
        <taxon>Bacillota</taxon>
        <taxon>Bacilli</taxon>
        <taxon>Bacillales</taxon>
        <taxon>Bacillaceae</taxon>
    </lineage>
</organism>
<dbReference type="Gene3D" id="3.40.50.2300">
    <property type="match status" value="1"/>
</dbReference>
<evidence type="ECO:0000256" key="2">
    <source>
        <dbReference type="ARBA" id="ARBA00022840"/>
    </source>
</evidence>